<name>A0A0U1P5C4_PHOLE</name>
<keyword evidence="1" id="KW-0175">Coiled coil</keyword>
<evidence type="ECO:0000256" key="1">
    <source>
        <dbReference type="SAM" id="Coils"/>
    </source>
</evidence>
<dbReference type="Proteomes" id="UP000030675">
    <property type="component" value="Unassembled WGS sequence"/>
</dbReference>
<evidence type="ECO:0000313" key="2">
    <source>
        <dbReference type="EMBL" id="GAD29792.1"/>
    </source>
</evidence>
<evidence type="ECO:0000313" key="3">
    <source>
        <dbReference type="Proteomes" id="UP000030675"/>
    </source>
</evidence>
<accession>A0A0U1P5C4</accession>
<reference evidence="3" key="1">
    <citation type="submission" date="2012-12" db="EMBL/GenBank/DDBJ databases">
        <title>Genome Sequence of Photobacterium leiognathi lrivu.4.1.</title>
        <authorList>
            <person name="Urbanczyk H."/>
            <person name="Ogura Y."/>
            <person name="Hayashi T."/>
            <person name="Dunlap P.V."/>
        </authorList>
    </citation>
    <scope>NUCLEOTIDE SEQUENCE [LARGE SCALE GENOMIC DNA]</scope>
    <source>
        <strain evidence="3">lrivu.4.1</strain>
    </source>
</reference>
<protein>
    <recommendedName>
        <fullName evidence="4">Tail tape measure protein</fullName>
    </recommendedName>
</protein>
<organism evidence="2 3">
    <name type="scientific">Photobacterium leiognathi lrivu.4.1</name>
    <dbReference type="NCBI Taxonomy" id="1248232"/>
    <lineage>
        <taxon>Bacteria</taxon>
        <taxon>Pseudomonadati</taxon>
        <taxon>Pseudomonadota</taxon>
        <taxon>Gammaproteobacteria</taxon>
        <taxon>Vibrionales</taxon>
        <taxon>Vibrionaceae</taxon>
        <taxon>Photobacterium</taxon>
    </lineage>
</organism>
<dbReference type="EMBL" id="DF196819">
    <property type="protein sequence ID" value="GAD29792.1"/>
    <property type="molecule type" value="Genomic_DNA"/>
</dbReference>
<proteinExistence type="predicted"/>
<gene>
    <name evidence="2" type="ORF">PLEI_1445</name>
</gene>
<feature type="coiled-coil region" evidence="1">
    <location>
        <begin position="16"/>
        <end position="43"/>
    </location>
</feature>
<dbReference type="eggNOG" id="COG2911">
    <property type="taxonomic scope" value="Bacteria"/>
</dbReference>
<dbReference type="HOGENOM" id="CLU_330615_0_0_6"/>
<sequence length="867" mass="91864">MSFTTTLVLEGDSKGMKQLLNQLDALQIKIDKSIDSLEKLSKKTDKSGEEAVKAGKKYKKAGKDSQAFGKSAKSTGDMLGGAMKTGILAASVAIAAYAVQATAAISETKQLADNAQLGYEQFQSLSNAFKTVGVDAEQTSDIIRDLGIRMGEAIVHQSGEAYEVMNKLGISMDQIKDKTPEEQLMIVAGRMDEMNISGNEARAMYDQLGSDLDKMYPLLKNNAAGLKEMQAEFDKLNVVMSDADAETLQGLTNEFGRAKRNLDDLVGTIVAGMAPAITELLQDFQRGMKYVADLNEEFLIAERAGILLSGAFKFIGGALKTAYSGFLTVVNIVAAVHQKMAELALYAGSQFAAAFQKPTAVIIETWNNLLAELTGILAKFLGTVDEYLGDKAPDWVKTTKDAMDKLSKDSATAAANAAESAKTASAEMSAASEVYAAKSKASLQQAEDNFKDWAAGTANQVQTVVDTTTKLITVTKAAEKPAEDLNNTVTGKGTGGKSGTFLTPFVEDVSEVSKLLAEGDLSAKIKLLEQQLDIDKKKSDPSKHNELEAQMKAQKELMLMQSAIGGMPDLGEDPIVVAMQKSLDAMSLMNDEQLAQFTDHWNKMNGVSLSAAEIQASILETKQEAEQAAHDASMARLEQAADYSNAYVSQLEGMISTIALMKDGTDGVLKGVSSIAGQMSANMEQDSAAYKALAITQATIDAYLAIQKALAEGGPYLGPIMAGVIGGMAFANVAEITKAKDGASMVGMPRYASGTSFVDGAGTSKSDDVPAMLSRGESVLTKSASESIGRANIDAMNKGGGMPTAGGGGSVAVDAPLIIQGNVDSSMTAQLNEMQQKQVEKIASQVTMNVTRIENKSGGIFKKYGRR</sequence>
<evidence type="ECO:0008006" key="4">
    <source>
        <dbReference type="Google" id="ProtNLM"/>
    </source>
</evidence>
<dbReference type="AlphaFoldDB" id="A0A0U1P5C4"/>